<dbReference type="KEGG" id="rml:FF011L_08670"/>
<protein>
    <submittedName>
        <fullName evidence="2">Bacterial transcription activator, effector binding domain</fullName>
    </submittedName>
</protein>
<organism evidence="2 3">
    <name type="scientific">Roseimaritima multifibrata</name>
    <dbReference type="NCBI Taxonomy" id="1930274"/>
    <lineage>
        <taxon>Bacteria</taxon>
        <taxon>Pseudomonadati</taxon>
        <taxon>Planctomycetota</taxon>
        <taxon>Planctomycetia</taxon>
        <taxon>Pirellulales</taxon>
        <taxon>Pirellulaceae</taxon>
        <taxon>Roseimaritima</taxon>
    </lineage>
</organism>
<dbReference type="AlphaFoldDB" id="A0A517MBB1"/>
<dbReference type="SMART" id="SM00871">
    <property type="entry name" value="AraC_E_bind"/>
    <property type="match status" value="1"/>
</dbReference>
<proteinExistence type="predicted"/>
<dbReference type="Proteomes" id="UP000320672">
    <property type="component" value="Chromosome"/>
</dbReference>
<evidence type="ECO:0000313" key="3">
    <source>
        <dbReference type="Proteomes" id="UP000320672"/>
    </source>
</evidence>
<dbReference type="Pfam" id="PF14526">
    <property type="entry name" value="Cass2"/>
    <property type="match status" value="1"/>
</dbReference>
<dbReference type="RefSeq" id="WP_145350364.1">
    <property type="nucleotide sequence ID" value="NZ_CP036262.1"/>
</dbReference>
<keyword evidence="3" id="KW-1185">Reference proteome</keyword>
<evidence type="ECO:0000313" key="2">
    <source>
        <dbReference type="EMBL" id="QDS92131.1"/>
    </source>
</evidence>
<name>A0A517MBB1_9BACT</name>
<dbReference type="InterPro" id="IPR011256">
    <property type="entry name" value="Reg_factor_effector_dom_sf"/>
</dbReference>
<feature type="domain" description="AraC effector-binding" evidence="1">
    <location>
        <begin position="1"/>
        <end position="144"/>
    </location>
</feature>
<evidence type="ECO:0000259" key="1">
    <source>
        <dbReference type="SMART" id="SM00871"/>
    </source>
</evidence>
<dbReference type="InterPro" id="IPR053182">
    <property type="entry name" value="YobU-like_regulator"/>
</dbReference>
<reference evidence="2 3" key="1">
    <citation type="submission" date="2019-02" db="EMBL/GenBank/DDBJ databases">
        <title>Deep-cultivation of Planctomycetes and their phenomic and genomic characterization uncovers novel biology.</title>
        <authorList>
            <person name="Wiegand S."/>
            <person name="Jogler M."/>
            <person name="Boedeker C."/>
            <person name="Pinto D."/>
            <person name="Vollmers J."/>
            <person name="Rivas-Marin E."/>
            <person name="Kohn T."/>
            <person name="Peeters S.H."/>
            <person name="Heuer A."/>
            <person name="Rast P."/>
            <person name="Oberbeckmann S."/>
            <person name="Bunk B."/>
            <person name="Jeske O."/>
            <person name="Meyerdierks A."/>
            <person name="Storesund J.E."/>
            <person name="Kallscheuer N."/>
            <person name="Luecker S."/>
            <person name="Lage O.M."/>
            <person name="Pohl T."/>
            <person name="Merkel B.J."/>
            <person name="Hornburger P."/>
            <person name="Mueller R.-W."/>
            <person name="Bruemmer F."/>
            <person name="Labrenz M."/>
            <person name="Spormann A.M."/>
            <person name="Op den Camp H."/>
            <person name="Overmann J."/>
            <person name="Amann R."/>
            <person name="Jetten M.S.M."/>
            <person name="Mascher T."/>
            <person name="Medema M.H."/>
            <person name="Devos D.P."/>
            <person name="Kaster A.-K."/>
            <person name="Ovreas L."/>
            <person name="Rohde M."/>
            <person name="Galperin M.Y."/>
            <person name="Jogler C."/>
        </authorList>
    </citation>
    <scope>NUCLEOTIDE SEQUENCE [LARGE SCALE GENOMIC DNA]</scope>
    <source>
        <strain evidence="2 3">FF011L</strain>
    </source>
</reference>
<dbReference type="PANTHER" id="PTHR36444">
    <property type="entry name" value="TRANSCRIPTIONAL REGULATOR PROTEIN YOBU-RELATED"/>
    <property type="match status" value="1"/>
</dbReference>
<accession>A0A517MBB1</accession>
<dbReference type="InterPro" id="IPR029441">
    <property type="entry name" value="Cass2"/>
</dbReference>
<dbReference type="InterPro" id="IPR010499">
    <property type="entry name" value="AraC_E-bd"/>
</dbReference>
<dbReference type="OrthoDB" id="9801008at2"/>
<dbReference type="SUPFAM" id="SSF55136">
    <property type="entry name" value="Probable bacterial effector-binding domain"/>
    <property type="match status" value="1"/>
</dbReference>
<sequence length="144" mass="16515">METERQSARTLYGIEVRTSNATPDDIAAVWKRFFTEGLADEIPQRADDKLIAAYFDYEGDHTQPYRFFLGCEVIDVACVADGYVLRSLPAGEYAIFHAFGEMPDALLDTWERIWDSELPRTYEADFEVHDLETPHEVALYIGVR</sequence>
<dbReference type="Gene3D" id="3.20.80.10">
    <property type="entry name" value="Regulatory factor, effector binding domain"/>
    <property type="match status" value="1"/>
</dbReference>
<dbReference type="PANTHER" id="PTHR36444:SF2">
    <property type="entry name" value="TRANSCRIPTIONAL REGULATOR PROTEIN YOBU-RELATED"/>
    <property type="match status" value="1"/>
</dbReference>
<dbReference type="EMBL" id="CP036262">
    <property type="protein sequence ID" value="QDS92131.1"/>
    <property type="molecule type" value="Genomic_DNA"/>
</dbReference>
<gene>
    <name evidence="2" type="ORF">FF011L_08670</name>
</gene>